<name>A0ABY4RWI9_9BACL</name>
<reference evidence="2" key="2">
    <citation type="journal article" date="2021" name="J Anim Sci Technol">
        <title>Complete genome sequence of Paenibacillus konkukensis sp. nov. SK3146 as a potential probiotic strain.</title>
        <authorList>
            <person name="Jung H.I."/>
            <person name="Park S."/>
            <person name="Niu K.M."/>
            <person name="Lee S.W."/>
            <person name="Kothari D."/>
            <person name="Yi K.J."/>
            <person name="Kim S.K."/>
        </authorList>
    </citation>
    <scope>NUCLEOTIDE SEQUENCE</scope>
    <source>
        <strain evidence="2">SK3146</strain>
    </source>
</reference>
<keyword evidence="1" id="KW-0732">Signal</keyword>
<sequence length="373" mass="40411">MIVARFGALVFCALLCLALAGCAGRLSDKIVVIPDTEEAGESADSGHNGLEVGKIYKLPEQDITGSDIAGWIDNRRVIGLIGGSAGRHLTAIDYQTGTREAWQDTATERIELGAVSPDGKYIALTRYNGEKETYSLLSTVSDRQEAVMSESDAGAAAARTSPLAWSNNSRYVAYAKEKSRFGEAALVVYDRQTAAVNSWALPGWQVVYAKAADDGASAVIVRMEGGQPYAAYGTLSEGAFELRYEHNLNHADGVDFISDDQIVLSGANGALITYDKRNSSTAVLLEQVGIFKLSNDSKYIVYSKESESLYAAKLQGNNVLNEQSIYKGIVPTRLDWSPDNKKILLNGRKWFEARPAPALQVVPAKTPLIIEFK</sequence>
<proteinExistence type="predicted"/>
<dbReference type="SUPFAM" id="SSF82171">
    <property type="entry name" value="DPP6 N-terminal domain-like"/>
    <property type="match status" value="1"/>
</dbReference>
<dbReference type="Gene3D" id="2.120.10.30">
    <property type="entry name" value="TolB, C-terminal domain"/>
    <property type="match status" value="1"/>
</dbReference>
<evidence type="ECO:0000256" key="1">
    <source>
        <dbReference type="SAM" id="SignalP"/>
    </source>
</evidence>
<evidence type="ECO:0000313" key="3">
    <source>
        <dbReference type="Proteomes" id="UP001057134"/>
    </source>
</evidence>
<dbReference type="RefSeq" id="WP_249862106.1">
    <property type="nucleotide sequence ID" value="NZ_CP027059.1"/>
</dbReference>
<dbReference type="PROSITE" id="PS51257">
    <property type="entry name" value="PROKAR_LIPOPROTEIN"/>
    <property type="match status" value="1"/>
</dbReference>
<gene>
    <name evidence="2" type="ORF">SK3146_05876</name>
</gene>
<protein>
    <submittedName>
        <fullName evidence="2">Uncharacterized protein</fullName>
    </submittedName>
</protein>
<feature type="chain" id="PRO_5045425402" evidence="1">
    <location>
        <begin position="24"/>
        <end position="373"/>
    </location>
</feature>
<organism evidence="2 3">
    <name type="scientific">Paenibacillus konkukensis</name>
    <dbReference type="NCBI Taxonomy" id="2020716"/>
    <lineage>
        <taxon>Bacteria</taxon>
        <taxon>Bacillati</taxon>
        <taxon>Bacillota</taxon>
        <taxon>Bacilli</taxon>
        <taxon>Bacillales</taxon>
        <taxon>Paenibacillaceae</taxon>
        <taxon>Paenibacillus</taxon>
    </lineage>
</organism>
<evidence type="ECO:0000313" key="2">
    <source>
        <dbReference type="EMBL" id="UQZ86583.1"/>
    </source>
</evidence>
<feature type="signal peptide" evidence="1">
    <location>
        <begin position="1"/>
        <end position="23"/>
    </location>
</feature>
<dbReference type="InterPro" id="IPR011042">
    <property type="entry name" value="6-blade_b-propeller_TolB-like"/>
</dbReference>
<reference evidence="2" key="1">
    <citation type="submission" date="2018-02" db="EMBL/GenBank/DDBJ databases">
        <authorList>
            <person name="Kim S.-K."/>
            <person name="Jung H.-I."/>
            <person name="Lee S.-W."/>
        </authorList>
    </citation>
    <scope>NUCLEOTIDE SEQUENCE</scope>
    <source>
        <strain evidence="2">SK3146</strain>
    </source>
</reference>
<accession>A0ABY4RWI9</accession>
<keyword evidence="3" id="KW-1185">Reference proteome</keyword>
<dbReference type="EMBL" id="CP027059">
    <property type="protein sequence ID" value="UQZ86583.1"/>
    <property type="molecule type" value="Genomic_DNA"/>
</dbReference>
<dbReference type="Proteomes" id="UP001057134">
    <property type="component" value="Chromosome"/>
</dbReference>